<protein>
    <submittedName>
        <fullName evidence="2">Uncharacterized protein</fullName>
    </submittedName>
</protein>
<dbReference type="Proteomes" id="UP001153076">
    <property type="component" value="Unassembled WGS sequence"/>
</dbReference>
<evidence type="ECO:0000256" key="1">
    <source>
        <dbReference type="SAM" id="SignalP"/>
    </source>
</evidence>
<keyword evidence="1" id="KW-0732">Signal</keyword>
<dbReference type="AlphaFoldDB" id="A0A9Q1KBY2"/>
<feature type="chain" id="PRO_5040215105" evidence="1">
    <location>
        <begin position="24"/>
        <end position="238"/>
    </location>
</feature>
<reference evidence="2" key="1">
    <citation type="submission" date="2022-04" db="EMBL/GenBank/DDBJ databases">
        <title>Carnegiea gigantea Genome sequencing and assembly v2.</title>
        <authorList>
            <person name="Copetti D."/>
            <person name="Sanderson M.J."/>
            <person name="Burquez A."/>
            <person name="Wojciechowski M.F."/>
        </authorList>
    </citation>
    <scope>NUCLEOTIDE SEQUENCE</scope>
    <source>
        <strain evidence="2">SGP5-SGP5p</strain>
        <tissue evidence="2">Aerial part</tissue>
    </source>
</reference>
<gene>
    <name evidence="2" type="ORF">Cgig2_022954</name>
</gene>
<sequence>MEGSAAVWRVAVVCRAVAVSCSAESVREKGSRSHTGLRGLGFRKRSSETCWVLGLREPPISLHRSPVAHVAGFSSASGGGFLLCRSEGWAGRPCLSPPAPSVPAYQSPATFPATGNLPEFRRQTVSDSLFRGQPGGGLGLDVLISGEPFVPWVALPLYQYYSRPDALNYKLFPHSVAELGRDLGILMVSSEAPCALSSSSFASASFFSTSMSMPGFPFSVSPMWYGLSFTSPGVSPET</sequence>
<keyword evidence="3" id="KW-1185">Reference proteome</keyword>
<evidence type="ECO:0000313" key="3">
    <source>
        <dbReference type="Proteomes" id="UP001153076"/>
    </source>
</evidence>
<accession>A0A9Q1KBY2</accession>
<name>A0A9Q1KBY2_9CARY</name>
<feature type="signal peptide" evidence="1">
    <location>
        <begin position="1"/>
        <end position="23"/>
    </location>
</feature>
<proteinExistence type="predicted"/>
<comment type="caution">
    <text evidence="2">The sequence shown here is derived from an EMBL/GenBank/DDBJ whole genome shotgun (WGS) entry which is preliminary data.</text>
</comment>
<evidence type="ECO:0000313" key="2">
    <source>
        <dbReference type="EMBL" id="KAJ8440513.1"/>
    </source>
</evidence>
<organism evidence="2 3">
    <name type="scientific">Carnegiea gigantea</name>
    <dbReference type="NCBI Taxonomy" id="171969"/>
    <lineage>
        <taxon>Eukaryota</taxon>
        <taxon>Viridiplantae</taxon>
        <taxon>Streptophyta</taxon>
        <taxon>Embryophyta</taxon>
        <taxon>Tracheophyta</taxon>
        <taxon>Spermatophyta</taxon>
        <taxon>Magnoliopsida</taxon>
        <taxon>eudicotyledons</taxon>
        <taxon>Gunneridae</taxon>
        <taxon>Pentapetalae</taxon>
        <taxon>Caryophyllales</taxon>
        <taxon>Cactineae</taxon>
        <taxon>Cactaceae</taxon>
        <taxon>Cactoideae</taxon>
        <taxon>Echinocereeae</taxon>
        <taxon>Carnegiea</taxon>
    </lineage>
</organism>
<dbReference type="EMBL" id="JAKOGI010000188">
    <property type="protein sequence ID" value="KAJ8440513.1"/>
    <property type="molecule type" value="Genomic_DNA"/>
</dbReference>